<dbReference type="CDD" id="cd00067">
    <property type="entry name" value="GAL4"/>
    <property type="match status" value="1"/>
</dbReference>
<dbReference type="STRING" id="544712.C6HFZ7"/>
<dbReference type="SMART" id="SM00066">
    <property type="entry name" value="GAL4"/>
    <property type="match status" value="1"/>
</dbReference>
<evidence type="ECO:0000256" key="3">
    <source>
        <dbReference type="ARBA" id="ARBA00022833"/>
    </source>
</evidence>
<evidence type="ECO:0000313" key="10">
    <source>
        <dbReference type="EMBL" id="EER40748.1"/>
    </source>
</evidence>
<feature type="domain" description="Zn(2)-C6 fungal-type" evidence="9">
    <location>
        <begin position="52"/>
        <end position="83"/>
    </location>
</feature>
<evidence type="ECO:0000259" key="9">
    <source>
        <dbReference type="PROSITE" id="PS50048"/>
    </source>
</evidence>
<dbReference type="InterPro" id="IPR036864">
    <property type="entry name" value="Zn2-C6_fun-type_DNA-bd_sf"/>
</dbReference>
<keyword evidence="6" id="KW-0804">Transcription</keyword>
<feature type="region of interest" description="Disordered" evidence="8">
    <location>
        <begin position="233"/>
        <end position="258"/>
    </location>
</feature>
<dbReference type="InterPro" id="IPR051615">
    <property type="entry name" value="Transcr_Regulatory_Elem"/>
</dbReference>
<dbReference type="PANTHER" id="PTHR31313">
    <property type="entry name" value="TY1 ENHANCER ACTIVATOR"/>
    <property type="match status" value="1"/>
</dbReference>
<accession>C6HFZ7</accession>
<keyword evidence="4" id="KW-0805">Transcription regulation</keyword>
<dbReference type="Pfam" id="PF00172">
    <property type="entry name" value="Zn_clus"/>
    <property type="match status" value="1"/>
</dbReference>
<dbReference type="GO" id="GO:0000981">
    <property type="term" value="F:DNA-binding transcription factor activity, RNA polymerase II-specific"/>
    <property type="evidence" value="ECO:0007669"/>
    <property type="project" value="InterPro"/>
</dbReference>
<dbReference type="PROSITE" id="PS50048">
    <property type="entry name" value="ZN2_CY6_FUNGAL_2"/>
    <property type="match status" value="1"/>
</dbReference>
<dbReference type="CDD" id="cd12148">
    <property type="entry name" value="fungal_TF_MHR"/>
    <property type="match status" value="1"/>
</dbReference>
<dbReference type="PROSITE" id="PS00463">
    <property type="entry name" value="ZN2_CY6_FUNGAL_1"/>
    <property type="match status" value="1"/>
</dbReference>
<dbReference type="HOGENOM" id="CLU_009617_1_0_1"/>
<proteinExistence type="predicted"/>
<dbReference type="Gene3D" id="4.10.240.10">
    <property type="entry name" value="Zn(2)-C6 fungal-type DNA-binding domain"/>
    <property type="match status" value="1"/>
</dbReference>
<dbReference type="SUPFAM" id="SSF57701">
    <property type="entry name" value="Zn2/Cys6 DNA-binding domain"/>
    <property type="match status" value="1"/>
</dbReference>
<dbReference type="GO" id="GO:0003677">
    <property type="term" value="F:DNA binding"/>
    <property type="evidence" value="ECO:0007669"/>
    <property type="project" value="UniProtKB-KW"/>
</dbReference>
<evidence type="ECO:0000256" key="2">
    <source>
        <dbReference type="ARBA" id="ARBA00022723"/>
    </source>
</evidence>
<evidence type="ECO:0000256" key="4">
    <source>
        <dbReference type="ARBA" id="ARBA00023015"/>
    </source>
</evidence>
<keyword evidence="7" id="KW-0539">Nucleus</keyword>
<evidence type="ECO:0000256" key="1">
    <source>
        <dbReference type="ARBA" id="ARBA00004123"/>
    </source>
</evidence>
<dbReference type="GO" id="GO:0008270">
    <property type="term" value="F:zinc ion binding"/>
    <property type="evidence" value="ECO:0007669"/>
    <property type="project" value="InterPro"/>
</dbReference>
<dbReference type="eggNOG" id="ENOG502QVF9">
    <property type="taxonomic scope" value="Eukaryota"/>
</dbReference>
<evidence type="ECO:0000256" key="5">
    <source>
        <dbReference type="ARBA" id="ARBA00023125"/>
    </source>
</evidence>
<evidence type="ECO:0000256" key="8">
    <source>
        <dbReference type="SAM" id="MobiDB-lite"/>
    </source>
</evidence>
<keyword evidence="3" id="KW-0862">Zinc</keyword>
<keyword evidence="2" id="KW-0479">Metal-binding</keyword>
<name>C6HFZ7_AJECH</name>
<reference evidence="11" key="1">
    <citation type="submission" date="2009-05" db="EMBL/GenBank/DDBJ databases">
        <title>The genome sequence of Ajellomyces capsulatus strain H143.</title>
        <authorList>
            <person name="Champion M."/>
            <person name="Cuomo C.A."/>
            <person name="Ma L.-J."/>
            <person name="Henn M.R."/>
            <person name="Sil A."/>
            <person name="Goldman B."/>
            <person name="Young S.K."/>
            <person name="Kodira C.D."/>
            <person name="Zeng Q."/>
            <person name="Koehrsen M."/>
            <person name="Alvarado L."/>
            <person name="Berlin A.M."/>
            <person name="Borenstein D."/>
            <person name="Chen Z."/>
            <person name="Engels R."/>
            <person name="Freedman E."/>
            <person name="Gellesch M."/>
            <person name="Goldberg J."/>
            <person name="Griggs A."/>
            <person name="Gujja S."/>
            <person name="Heiman D.I."/>
            <person name="Hepburn T.A."/>
            <person name="Howarth C."/>
            <person name="Jen D."/>
            <person name="Larson L."/>
            <person name="Lewis B."/>
            <person name="Mehta T."/>
            <person name="Park D."/>
            <person name="Pearson M."/>
            <person name="Roberts A."/>
            <person name="Saif S."/>
            <person name="Shea T.D."/>
            <person name="Shenoy N."/>
            <person name="Sisk P."/>
            <person name="Stolte C."/>
            <person name="Sykes S."/>
            <person name="Walk T."/>
            <person name="White J."/>
            <person name="Yandava C."/>
            <person name="Klein B."/>
            <person name="McEwen J.G."/>
            <person name="Puccia R."/>
            <person name="Goldman G.H."/>
            <person name="Felipe M.S."/>
            <person name="Nino-Vega G."/>
            <person name="San-Blas G."/>
            <person name="Taylor J.W."/>
            <person name="Mendoza L."/>
            <person name="Galagan J.E."/>
            <person name="Nusbaum C."/>
            <person name="Birren B.W."/>
        </authorList>
    </citation>
    <scope>NUCLEOTIDE SEQUENCE [LARGE SCALE GENOMIC DNA]</scope>
    <source>
        <strain evidence="11">H143</strain>
    </source>
</reference>
<dbReference type="InterPro" id="IPR001138">
    <property type="entry name" value="Zn2Cys6_DnaBD"/>
</dbReference>
<dbReference type="Proteomes" id="UP000002624">
    <property type="component" value="Unassembled WGS sequence"/>
</dbReference>
<dbReference type="OrthoDB" id="2283631at2759"/>
<evidence type="ECO:0000256" key="6">
    <source>
        <dbReference type="ARBA" id="ARBA00023163"/>
    </source>
</evidence>
<dbReference type="EMBL" id="GG692425">
    <property type="protein sequence ID" value="EER40748.1"/>
    <property type="molecule type" value="Genomic_DNA"/>
</dbReference>
<evidence type="ECO:0000313" key="11">
    <source>
        <dbReference type="Proteomes" id="UP000002624"/>
    </source>
</evidence>
<keyword evidence="5" id="KW-0238">DNA-binding</keyword>
<dbReference type="GO" id="GO:0005634">
    <property type="term" value="C:nucleus"/>
    <property type="evidence" value="ECO:0007669"/>
    <property type="project" value="UniProtKB-SubCell"/>
</dbReference>
<dbReference type="PANTHER" id="PTHR31313:SF79">
    <property type="entry name" value="C6 FINGER DOMAIN-CONTAINING PROTEIN"/>
    <property type="match status" value="1"/>
</dbReference>
<evidence type="ECO:0000256" key="7">
    <source>
        <dbReference type="ARBA" id="ARBA00023242"/>
    </source>
</evidence>
<sequence length="848" mass="94450">MTLGKQRSASDRSVPMQAFSFVPPNLGPAEGQKNYVFVDEHNRHKRLKVMRACNGCRKRKIKCDAATTNTWPCSACTRLKLVCIPPTIGQDGDFSSHGQISEPSQQPPPMSVLHSADLNPSSQNISHQSLLIDRAHTQNMGSGRAYNDESRLTCAEPPGSISALAPSHLLPLQHNDTFQHNTDLYTASPPNTLLTTIDAPSYPKSEQSNAEDLSDALGDLKIDESGVAAYIRQPRKGERDPEVPTAEEGDAKLPPCISTSGATIRIPPELMPSDDEAMEYFDIYFTHIHFYVPVVHRGHLYQQWQSDKTSISPLLLEAIFACAGRMSDDPAQGAQWLALGNTREGSPKKGYFYRSWQTVKTMVSMAKDLDLHEHHSYHAEGLPCGLDTVECLVQTRVWQTLLVVETMIGGPQGRSDFGVDPDTVEYSTTLDIPNLDAFEIERSRLFAYFIRNVRSIRLITDSYHKLKKQPDWGANPRFIENNTLIPDWLASLPADLQVTYPQDGSPPWLPSHLVGNMHSHFHLSIIILHRPQLLASKSFAAGGKWRTHMVLCYNSAKKLCRLQEAIVRSFGLNGLFYMQRGISFTVYGILTCTMLHLIAITSPDPELNSDARIYFTRHMRLLEQCAAAWPVPDLQESINQLRLAFSADINKPFELKRSFPYGSPSDQHHPSPPMNSHCMSTSFAASCPEQNQLTYGTHALTPPISAEVNDKPDPILQELMHGHDQNQSLLNIPLADNSSWDPTRIINQWDLAFSGGGSNASSANSPPPSVTNPSHNGQSIPAQYHIQFSQTAKMPSIPALQPMVPPTYSNIQPVISARDWQRSVASVYDPHGLKRRWDHQLPLDHNRG</sequence>
<dbReference type="OMA" id="PSHFIGN"/>
<gene>
    <name evidence="10" type="ORF">HCDG_05337</name>
</gene>
<dbReference type="VEuPathDB" id="FungiDB:HCDG_05337"/>
<protein>
    <submittedName>
        <fullName evidence="10">C6 finger domain-containing protein</fullName>
    </submittedName>
</protein>
<dbReference type="AlphaFoldDB" id="C6HFZ7"/>
<comment type="subcellular location">
    <subcellularLocation>
        <location evidence="1">Nucleus</location>
    </subcellularLocation>
</comment>
<feature type="region of interest" description="Disordered" evidence="8">
    <location>
        <begin position="756"/>
        <end position="779"/>
    </location>
</feature>
<organism evidence="10 11">
    <name type="scientific">Ajellomyces capsulatus (strain H143)</name>
    <name type="common">Darling's disease fungus</name>
    <name type="synonym">Histoplasma capsulatum</name>
    <dbReference type="NCBI Taxonomy" id="544712"/>
    <lineage>
        <taxon>Eukaryota</taxon>
        <taxon>Fungi</taxon>
        <taxon>Dikarya</taxon>
        <taxon>Ascomycota</taxon>
        <taxon>Pezizomycotina</taxon>
        <taxon>Eurotiomycetes</taxon>
        <taxon>Eurotiomycetidae</taxon>
        <taxon>Onygenales</taxon>
        <taxon>Ajellomycetaceae</taxon>
        <taxon>Histoplasma</taxon>
    </lineage>
</organism>